<keyword evidence="2" id="KW-1185">Reference proteome</keyword>
<dbReference type="Proteomes" id="UP001372338">
    <property type="component" value="Unassembled WGS sequence"/>
</dbReference>
<name>A0AAN9E0Q2_CROPI</name>
<dbReference type="EMBL" id="JAYWIO010000008">
    <property type="protein sequence ID" value="KAK7244399.1"/>
    <property type="molecule type" value="Genomic_DNA"/>
</dbReference>
<evidence type="ECO:0000313" key="1">
    <source>
        <dbReference type="EMBL" id="KAK7244399.1"/>
    </source>
</evidence>
<evidence type="ECO:0000313" key="2">
    <source>
        <dbReference type="Proteomes" id="UP001372338"/>
    </source>
</evidence>
<sequence length="82" mass="9282">MPSDLKFSIFTQRLGGAKKPWISPPIRFFFVSHLLSPPSASLPRQGPCLKPQRLLIFTCHVSPLYLFLCCVNVDIRTFSSKC</sequence>
<accession>A0AAN9E0Q2</accession>
<proteinExistence type="predicted"/>
<organism evidence="1 2">
    <name type="scientific">Crotalaria pallida</name>
    <name type="common">Smooth rattlebox</name>
    <name type="synonym">Crotalaria striata</name>
    <dbReference type="NCBI Taxonomy" id="3830"/>
    <lineage>
        <taxon>Eukaryota</taxon>
        <taxon>Viridiplantae</taxon>
        <taxon>Streptophyta</taxon>
        <taxon>Embryophyta</taxon>
        <taxon>Tracheophyta</taxon>
        <taxon>Spermatophyta</taxon>
        <taxon>Magnoliopsida</taxon>
        <taxon>eudicotyledons</taxon>
        <taxon>Gunneridae</taxon>
        <taxon>Pentapetalae</taxon>
        <taxon>rosids</taxon>
        <taxon>fabids</taxon>
        <taxon>Fabales</taxon>
        <taxon>Fabaceae</taxon>
        <taxon>Papilionoideae</taxon>
        <taxon>50 kb inversion clade</taxon>
        <taxon>genistoids sensu lato</taxon>
        <taxon>core genistoids</taxon>
        <taxon>Crotalarieae</taxon>
        <taxon>Crotalaria</taxon>
    </lineage>
</organism>
<protein>
    <submittedName>
        <fullName evidence="1">Uncharacterized protein</fullName>
    </submittedName>
</protein>
<gene>
    <name evidence="1" type="ORF">RIF29_39220</name>
</gene>
<comment type="caution">
    <text evidence="1">The sequence shown here is derived from an EMBL/GenBank/DDBJ whole genome shotgun (WGS) entry which is preliminary data.</text>
</comment>
<reference evidence="1 2" key="1">
    <citation type="submission" date="2024-01" db="EMBL/GenBank/DDBJ databases">
        <title>The genomes of 5 underutilized Papilionoideae crops provide insights into root nodulation and disease resistanc.</title>
        <authorList>
            <person name="Yuan L."/>
        </authorList>
    </citation>
    <scope>NUCLEOTIDE SEQUENCE [LARGE SCALE GENOMIC DNA]</scope>
    <source>
        <strain evidence="1">ZHUSHIDOU_FW_LH</strain>
        <tissue evidence="1">Leaf</tissue>
    </source>
</reference>
<dbReference type="AlphaFoldDB" id="A0AAN9E0Q2"/>